<dbReference type="PATRIC" id="fig|316.110.peg.3472"/>
<dbReference type="EMBL" id="JXXD01000003">
    <property type="protein sequence ID" value="KIZ38721.1"/>
    <property type="molecule type" value="Genomic_DNA"/>
</dbReference>
<feature type="signal peptide" evidence="1">
    <location>
        <begin position="1"/>
        <end position="22"/>
    </location>
</feature>
<dbReference type="InterPro" id="IPR019613">
    <property type="entry name" value="DUF4198"/>
</dbReference>
<accession>A0A0D7EDN2</accession>
<dbReference type="Proteomes" id="UP000032439">
    <property type="component" value="Unassembled WGS sequence"/>
</dbReference>
<name>A0A0D7EDN2_STUST</name>
<reference evidence="2 3" key="1">
    <citation type="submission" date="2014-11" db="EMBL/GenBank/DDBJ databases">
        <title>Genomics and ecophysiology of heterotrophic nitrogen fixing bacteria isolated from estuarine surface water.</title>
        <authorList>
            <person name="Bentzon-Tilia M."/>
            <person name="Severin I."/>
            <person name="Hansen L.H."/>
            <person name="Riemann L."/>
        </authorList>
    </citation>
    <scope>NUCLEOTIDE SEQUENCE [LARGE SCALE GENOMIC DNA]</scope>
    <source>
        <strain evidence="2 3">BAL361</strain>
    </source>
</reference>
<keyword evidence="1" id="KW-0732">Signal</keyword>
<dbReference type="AlphaFoldDB" id="A0A0D7EDN2"/>
<protein>
    <submittedName>
        <fullName evidence="2">ABC transporter permease</fullName>
    </submittedName>
</protein>
<evidence type="ECO:0000313" key="3">
    <source>
        <dbReference type="Proteomes" id="UP000032439"/>
    </source>
</evidence>
<evidence type="ECO:0000313" key="2">
    <source>
        <dbReference type="EMBL" id="KIZ38721.1"/>
    </source>
</evidence>
<feature type="chain" id="PRO_5002319530" evidence="1">
    <location>
        <begin position="23"/>
        <end position="291"/>
    </location>
</feature>
<dbReference type="Pfam" id="PF10670">
    <property type="entry name" value="DUF4198"/>
    <property type="match status" value="1"/>
</dbReference>
<organism evidence="2 3">
    <name type="scientific">Stutzerimonas stutzeri</name>
    <name type="common">Pseudomonas stutzeri</name>
    <dbReference type="NCBI Taxonomy" id="316"/>
    <lineage>
        <taxon>Bacteria</taxon>
        <taxon>Pseudomonadati</taxon>
        <taxon>Pseudomonadota</taxon>
        <taxon>Gammaproteobacteria</taxon>
        <taxon>Pseudomonadales</taxon>
        <taxon>Pseudomonadaceae</taxon>
        <taxon>Stutzerimonas</taxon>
    </lineage>
</organism>
<dbReference type="RefSeq" id="WP_044313736.1">
    <property type="nucleotide sequence ID" value="NZ_JXXD01000003.1"/>
</dbReference>
<comment type="caution">
    <text evidence="2">The sequence shown here is derived from an EMBL/GenBank/DDBJ whole genome shotgun (WGS) entry which is preliminary data.</text>
</comment>
<gene>
    <name evidence="2" type="ORF">LO50_00310</name>
</gene>
<evidence type="ECO:0000256" key="1">
    <source>
        <dbReference type="SAM" id="SignalP"/>
    </source>
</evidence>
<proteinExistence type="predicted"/>
<sequence>MKPVIKWTALALAVCLPLSAQAHRAWMLPSATVLSGEEPWITVDAAVSNDLFYFEHVPMRLKGIGEAAQAPAGGPPGMRGRPVPELQVIAPDGSKVAVQNGAIGRYRSTFDVQLSQKGTYKLAVANNGLFASWKENGQMRRWMGTPESFAKDVPAKAEGLKVSQTSNRMEVFVTSGAPSTDVLAPTGQGLELKPVTHPNDLFAGEAAEFVFLLDGKPAADIEISVIPGGNRYRDELGEINAKTDTDGKVSITWPEAGMYWLEAELTTDKGVSKPATERRASYSATLEVLAP</sequence>